<accession>A0ABP9W1D2</accession>
<dbReference type="RefSeq" id="WP_345689654.1">
    <property type="nucleotide sequence ID" value="NZ_BAABRO010000041.1"/>
</dbReference>
<dbReference type="Proteomes" id="UP001416858">
    <property type="component" value="Unassembled WGS sequence"/>
</dbReference>
<sequence length="149" mass="17371">MTMILGTFYWAGDMPDDDDVERAPKPVFSGDFGEQWQYMATEPVIQSLCDALRSCETVRDLHGPNPEDHGWYTYFTVDGWRWFLYLQWVPDGNHENCFEFEIRLCNNWWHQIIHRSVYNSRFRALGAAIANALATASEIENVAFNRRAA</sequence>
<evidence type="ECO:0000313" key="1">
    <source>
        <dbReference type="EMBL" id="GAA5511184.1"/>
    </source>
</evidence>
<organism evidence="1 2">
    <name type="scientific">Novipirellula caenicola</name>
    <dbReference type="NCBI Taxonomy" id="1536901"/>
    <lineage>
        <taxon>Bacteria</taxon>
        <taxon>Pseudomonadati</taxon>
        <taxon>Planctomycetota</taxon>
        <taxon>Planctomycetia</taxon>
        <taxon>Pirellulales</taxon>
        <taxon>Pirellulaceae</taxon>
        <taxon>Novipirellula</taxon>
    </lineage>
</organism>
<name>A0ABP9W1D2_9BACT</name>
<reference evidence="1 2" key="1">
    <citation type="submission" date="2024-02" db="EMBL/GenBank/DDBJ databases">
        <title>Rhodopirellula caenicola NBRC 110016.</title>
        <authorList>
            <person name="Ichikawa N."/>
            <person name="Katano-Makiyama Y."/>
            <person name="Hidaka K."/>
        </authorList>
    </citation>
    <scope>NUCLEOTIDE SEQUENCE [LARGE SCALE GENOMIC DNA]</scope>
    <source>
        <strain evidence="1 2">NBRC 110016</strain>
    </source>
</reference>
<comment type="caution">
    <text evidence="1">The sequence shown here is derived from an EMBL/GenBank/DDBJ whole genome shotgun (WGS) entry which is preliminary data.</text>
</comment>
<evidence type="ECO:0000313" key="2">
    <source>
        <dbReference type="Proteomes" id="UP001416858"/>
    </source>
</evidence>
<keyword evidence="2" id="KW-1185">Reference proteome</keyword>
<proteinExistence type="predicted"/>
<gene>
    <name evidence="1" type="ORF">Rcae01_06700</name>
</gene>
<dbReference type="EMBL" id="BAABRO010000041">
    <property type="protein sequence ID" value="GAA5511184.1"/>
    <property type="molecule type" value="Genomic_DNA"/>
</dbReference>
<protein>
    <submittedName>
        <fullName evidence="1">Uncharacterized protein</fullName>
    </submittedName>
</protein>